<keyword evidence="1" id="KW-0489">Methyltransferase</keyword>
<accession>A0A0B1P4D9</accession>
<dbReference type="STRING" id="52586.A0A0B1P4D9"/>
<evidence type="ECO:0000256" key="2">
    <source>
        <dbReference type="ARBA" id="ARBA00022679"/>
    </source>
</evidence>
<evidence type="ECO:0000313" key="4">
    <source>
        <dbReference type="EMBL" id="KHJ33562.1"/>
    </source>
</evidence>
<gene>
    <name evidence="4" type="ORF">EV44_g1919</name>
</gene>
<dbReference type="Gene3D" id="3.90.1410.10">
    <property type="entry name" value="set domain protein methyltransferase, domain 1"/>
    <property type="match status" value="1"/>
</dbReference>
<dbReference type="InterPro" id="IPR050600">
    <property type="entry name" value="SETD3_SETD6_MTase"/>
</dbReference>
<protein>
    <submittedName>
        <fullName evidence="4">Putative set domain-containing protein</fullName>
    </submittedName>
</protein>
<keyword evidence="3" id="KW-0949">S-adenosyl-L-methionine</keyword>
<dbReference type="AlphaFoldDB" id="A0A0B1P4D9"/>
<reference evidence="4 5" key="1">
    <citation type="journal article" date="2014" name="BMC Genomics">
        <title>Adaptive genomic structural variation in the grape powdery mildew pathogen, Erysiphe necator.</title>
        <authorList>
            <person name="Jones L."/>
            <person name="Riaz S."/>
            <person name="Morales-Cruz A."/>
            <person name="Amrine K.C."/>
            <person name="McGuire B."/>
            <person name="Gubler W.D."/>
            <person name="Walker M.A."/>
            <person name="Cantu D."/>
        </authorList>
    </citation>
    <scope>NUCLEOTIDE SEQUENCE [LARGE SCALE GENOMIC DNA]</scope>
    <source>
        <strain evidence="5">c</strain>
    </source>
</reference>
<dbReference type="SUPFAM" id="SSF82199">
    <property type="entry name" value="SET domain"/>
    <property type="match status" value="1"/>
</dbReference>
<evidence type="ECO:0000313" key="5">
    <source>
        <dbReference type="Proteomes" id="UP000030854"/>
    </source>
</evidence>
<dbReference type="Proteomes" id="UP000030854">
    <property type="component" value="Unassembled WGS sequence"/>
</dbReference>
<dbReference type="OrthoDB" id="441812at2759"/>
<dbReference type="PANTHER" id="PTHR13271">
    <property type="entry name" value="UNCHARACTERIZED PUTATIVE METHYLTRANSFERASE"/>
    <property type="match status" value="1"/>
</dbReference>
<dbReference type="GO" id="GO:0005634">
    <property type="term" value="C:nucleus"/>
    <property type="evidence" value="ECO:0007669"/>
    <property type="project" value="TreeGrafter"/>
</dbReference>
<evidence type="ECO:0000256" key="1">
    <source>
        <dbReference type="ARBA" id="ARBA00022603"/>
    </source>
</evidence>
<sequence length="479" mass="55313">MDRQILPISALPAWALLNNVIFRNVKVEYLSGTKWFGLISENTLRSESAIDLTALVAVPPDVILSAKSVAEYAKLDHYFQQLLESAGGRSRREDIMLYLLMQISIGSLHIKERNFGLSSPWTEYVRMLPAEVTLPTMWRGEELGLLKGTSLEAVLNAKIRALEEEFEFLTEVTRELPWCQKYWWEADKLKLHDWIQLDAWFRSRSLDLPPLGECMAPCIDMVNHSNEPNSYYESTLEGGIALLLRPHVELEPNSEITITYGETKSHAEMLYSYGFIDQESKILSLTIFLQPLDDDPLGKAKLATYPGPPTLQLYCEDGRFEWKCSFVYFMCLNEEDGLEFKVLQQNDGYQSCLQVFWQNLDVTDKTDDFKLLIADHPLLKVFELRVVTILHQQVEQQIKRLNHGDEIIEQLKTGNLFPRHKMYATQLRESERYILEQSLESLIKQKNNLLENYTVKEYLSPMATSTQELDISDDESDFS</sequence>
<dbReference type="OMA" id="AWYRSRC"/>
<dbReference type="InterPro" id="IPR036464">
    <property type="entry name" value="Rubisco_LSMT_subst-bd_sf"/>
</dbReference>
<comment type="caution">
    <text evidence="4">The sequence shown here is derived from an EMBL/GenBank/DDBJ whole genome shotgun (WGS) entry which is preliminary data.</text>
</comment>
<name>A0A0B1P4D9_UNCNE</name>
<organism evidence="4 5">
    <name type="scientific">Uncinula necator</name>
    <name type="common">Grape powdery mildew</name>
    <dbReference type="NCBI Taxonomy" id="52586"/>
    <lineage>
        <taxon>Eukaryota</taxon>
        <taxon>Fungi</taxon>
        <taxon>Dikarya</taxon>
        <taxon>Ascomycota</taxon>
        <taxon>Pezizomycotina</taxon>
        <taxon>Leotiomycetes</taxon>
        <taxon>Erysiphales</taxon>
        <taxon>Erysiphaceae</taxon>
        <taxon>Erysiphe</taxon>
    </lineage>
</organism>
<keyword evidence="2" id="KW-0808">Transferase</keyword>
<keyword evidence="5" id="KW-1185">Reference proteome</keyword>
<evidence type="ECO:0000256" key="3">
    <source>
        <dbReference type="ARBA" id="ARBA00022691"/>
    </source>
</evidence>
<dbReference type="PANTHER" id="PTHR13271:SF76">
    <property type="entry name" value="SET DOMAIN-CONTAINING PROTEIN 8"/>
    <property type="match status" value="1"/>
</dbReference>
<dbReference type="EMBL" id="JNVN01001360">
    <property type="protein sequence ID" value="KHJ33562.1"/>
    <property type="molecule type" value="Genomic_DNA"/>
</dbReference>
<dbReference type="InterPro" id="IPR046341">
    <property type="entry name" value="SET_dom_sf"/>
</dbReference>
<proteinExistence type="predicted"/>
<dbReference type="Gene3D" id="3.90.1420.10">
    <property type="entry name" value="Rubisco LSMT, substrate-binding domain"/>
    <property type="match status" value="1"/>
</dbReference>
<dbReference type="CDD" id="cd10527">
    <property type="entry name" value="SET_LSMT"/>
    <property type="match status" value="1"/>
</dbReference>
<dbReference type="GO" id="GO:0016279">
    <property type="term" value="F:protein-lysine N-methyltransferase activity"/>
    <property type="evidence" value="ECO:0007669"/>
    <property type="project" value="TreeGrafter"/>
</dbReference>
<dbReference type="GO" id="GO:0032259">
    <property type="term" value="P:methylation"/>
    <property type="evidence" value="ECO:0007669"/>
    <property type="project" value="UniProtKB-KW"/>
</dbReference>
<dbReference type="HOGENOM" id="CLU_044629_0_0_1"/>